<feature type="region of interest" description="Disordered" evidence="2">
    <location>
        <begin position="338"/>
        <end position="382"/>
    </location>
</feature>
<dbReference type="InterPro" id="IPR050738">
    <property type="entry name" value="Sulfatase"/>
</dbReference>
<dbReference type="AlphaFoldDB" id="A0A1I6K8H5"/>
<gene>
    <name evidence="4" type="ORF">SAMN05216559_0366</name>
</gene>
<dbReference type="OrthoDB" id="145229at2157"/>
<sequence>MMEEINNVYIFVADSLRWDALPEAAGSDGVVFKTVAQSLYSPPSFATLATGLYPQQHGVTGWAKQFPDGVKTFFDLEDVSTGFFQKSGSAADPIYDAVSVEGKTNLDELETPFFYMERDMTPHVPFNGYDSVAEYFDGIGGDYEKLQRDYRAAAERSFAKFQSRVEQIKDTLDEDDTMFVFTSDHGELLGEYGDVVHTFPACPELVYVPTVMMTPGGTDDVETAVESNGIIEHVDVVETIARRFTDDFQTAGADLFTDERSREWGYNFARSTRNGMTFYTADSIWWENAGYSRQTNRRTERLLLAIYMMTRSAEKPALWSDPMSLLKTYINTSHTFGDPPISPSAAENEIDDIRKTIQTREAEESALSDTSRDRLKDLGYIQ</sequence>
<dbReference type="EMBL" id="FOZK01000001">
    <property type="protein sequence ID" value="SFR87519.1"/>
    <property type="molecule type" value="Genomic_DNA"/>
</dbReference>
<dbReference type="PANTHER" id="PTHR42693:SF33">
    <property type="entry name" value="ARYLSULFATASE"/>
    <property type="match status" value="1"/>
</dbReference>
<dbReference type="RefSeq" id="WP_089813328.1">
    <property type="nucleotide sequence ID" value="NZ_FOZK01000001.1"/>
</dbReference>
<dbReference type="Pfam" id="PF00884">
    <property type="entry name" value="Sulfatase"/>
    <property type="match status" value="1"/>
</dbReference>
<reference evidence="4 5" key="1">
    <citation type="submission" date="2016-10" db="EMBL/GenBank/DDBJ databases">
        <authorList>
            <person name="de Groot N.N."/>
        </authorList>
    </citation>
    <scope>NUCLEOTIDE SEQUENCE [LARGE SCALE GENOMIC DNA]</scope>
    <source>
        <strain evidence="4 5">CGMCC 1.10457</strain>
    </source>
</reference>
<accession>A0A1I6K8H5</accession>
<dbReference type="Gene3D" id="3.40.720.10">
    <property type="entry name" value="Alkaline Phosphatase, subunit A"/>
    <property type="match status" value="1"/>
</dbReference>
<dbReference type="SUPFAM" id="SSF53649">
    <property type="entry name" value="Alkaline phosphatase-like"/>
    <property type="match status" value="1"/>
</dbReference>
<evidence type="ECO:0000256" key="1">
    <source>
        <dbReference type="ARBA" id="ARBA00008779"/>
    </source>
</evidence>
<feature type="domain" description="Sulfatase N-terminal" evidence="3">
    <location>
        <begin position="103"/>
        <end position="242"/>
    </location>
</feature>
<evidence type="ECO:0000259" key="3">
    <source>
        <dbReference type="Pfam" id="PF00884"/>
    </source>
</evidence>
<name>A0A1I6K8H5_9EURY</name>
<dbReference type="InterPro" id="IPR017850">
    <property type="entry name" value="Alkaline_phosphatase_core_sf"/>
</dbReference>
<evidence type="ECO:0000256" key="2">
    <source>
        <dbReference type="SAM" id="MobiDB-lite"/>
    </source>
</evidence>
<evidence type="ECO:0000313" key="4">
    <source>
        <dbReference type="EMBL" id="SFR87519.1"/>
    </source>
</evidence>
<dbReference type="Proteomes" id="UP000199062">
    <property type="component" value="Unassembled WGS sequence"/>
</dbReference>
<feature type="compositionally biased region" description="Basic and acidic residues" evidence="2">
    <location>
        <begin position="370"/>
        <end position="382"/>
    </location>
</feature>
<dbReference type="STRING" id="767519.SAMN05216559_0366"/>
<feature type="compositionally biased region" description="Basic and acidic residues" evidence="2">
    <location>
        <begin position="351"/>
        <end position="363"/>
    </location>
</feature>
<dbReference type="InterPro" id="IPR000917">
    <property type="entry name" value="Sulfatase_N"/>
</dbReference>
<protein>
    <submittedName>
        <fullName evidence="4">Type I phosphodiesterase / nucleotide pyrophosphatase</fullName>
    </submittedName>
</protein>
<proteinExistence type="inferred from homology"/>
<evidence type="ECO:0000313" key="5">
    <source>
        <dbReference type="Proteomes" id="UP000199062"/>
    </source>
</evidence>
<dbReference type="PANTHER" id="PTHR42693">
    <property type="entry name" value="ARYLSULFATASE FAMILY MEMBER"/>
    <property type="match status" value="1"/>
</dbReference>
<dbReference type="GO" id="GO:0004065">
    <property type="term" value="F:arylsulfatase activity"/>
    <property type="evidence" value="ECO:0007669"/>
    <property type="project" value="TreeGrafter"/>
</dbReference>
<organism evidence="4 5">
    <name type="scientific">Halomicrobium zhouii</name>
    <dbReference type="NCBI Taxonomy" id="767519"/>
    <lineage>
        <taxon>Archaea</taxon>
        <taxon>Methanobacteriati</taxon>
        <taxon>Methanobacteriota</taxon>
        <taxon>Stenosarchaea group</taxon>
        <taxon>Halobacteria</taxon>
        <taxon>Halobacteriales</taxon>
        <taxon>Haloarculaceae</taxon>
        <taxon>Halomicrobium</taxon>
    </lineage>
</organism>
<keyword evidence="5" id="KW-1185">Reference proteome</keyword>
<comment type="similarity">
    <text evidence="1">Belongs to the sulfatase family.</text>
</comment>